<keyword evidence="3" id="KW-1185">Reference proteome</keyword>
<feature type="compositionally biased region" description="Basic and acidic residues" evidence="1">
    <location>
        <begin position="137"/>
        <end position="148"/>
    </location>
</feature>
<comment type="caution">
    <text evidence="2">The sequence shown here is derived from an EMBL/GenBank/DDBJ whole genome shotgun (WGS) entry which is preliminary data.</text>
</comment>
<feature type="region of interest" description="Disordered" evidence="1">
    <location>
        <begin position="1"/>
        <end position="24"/>
    </location>
</feature>
<evidence type="ECO:0000256" key="1">
    <source>
        <dbReference type="SAM" id="MobiDB-lite"/>
    </source>
</evidence>
<name>A0A5B7FRN1_PORTR</name>
<dbReference type="AlphaFoldDB" id="A0A5B7FRN1"/>
<accession>A0A5B7FRN1</accession>
<evidence type="ECO:0000313" key="2">
    <source>
        <dbReference type="EMBL" id="MPC47034.1"/>
    </source>
</evidence>
<feature type="region of interest" description="Disordered" evidence="1">
    <location>
        <begin position="128"/>
        <end position="171"/>
    </location>
</feature>
<gene>
    <name evidence="2" type="ORF">E2C01_040767</name>
</gene>
<feature type="compositionally biased region" description="Basic residues" evidence="1">
    <location>
        <begin position="273"/>
        <end position="282"/>
    </location>
</feature>
<feature type="compositionally biased region" description="Basic and acidic residues" evidence="1">
    <location>
        <begin position="253"/>
        <end position="272"/>
    </location>
</feature>
<reference evidence="2 3" key="1">
    <citation type="submission" date="2019-05" db="EMBL/GenBank/DDBJ databases">
        <title>Another draft genome of Portunus trituberculatus and its Hox gene families provides insights of decapod evolution.</title>
        <authorList>
            <person name="Jeong J.-H."/>
            <person name="Song I."/>
            <person name="Kim S."/>
            <person name="Choi T."/>
            <person name="Kim D."/>
            <person name="Ryu S."/>
            <person name="Kim W."/>
        </authorList>
    </citation>
    <scope>NUCLEOTIDE SEQUENCE [LARGE SCALE GENOMIC DNA]</scope>
    <source>
        <tissue evidence="2">Muscle</tissue>
    </source>
</reference>
<dbReference type="Proteomes" id="UP000324222">
    <property type="component" value="Unassembled WGS sequence"/>
</dbReference>
<dbReference type="EMBL" id="VSRR010007509">
    <property type="protein sequence ID" value="MPC47034.1"/>
    <property type="molecule type" value="Genomic_DNA"/>
</dbReference>
<feature type="compositionally biased region" description="Acidic residues" evidence="1">
    <location>
        <begin position="243"/>
        <end position="252"/>
    </location>
</feature>
<sequence length="288" mass="31220">MTKARRGTDTISAGSGGLPRPHFRPFQLRRKKNKRMRKLASTISCKDPDTLYSLAKPESSLDLHYVLRLPGHPCCHTRLDGAPLGNTWRRSRKTKGGRGRWCGWAAGKLGQEGSPGLYEDSADITGDDLTWPLPKSPPKEMRKGDKSHLPNSGWRVAGAGQSPSGSTGMDARRCARGRCVAGTGTTRPLNSTSDEAACIELSRRGTKRGFSTNSGGPVINDGGKEGVRVSGARGGEADGTVKEEEEEEEEGDGTVKKEEDEEGIKESLSYKRENKRKGKHGSYTKDIP</sequence>
<proteinExistence type="predicted"/>
<feature type="region of interest" description="Disordered" evidence="1">
    <location>
        <begin position="206"/>
        <end position="288"/>
    </location>
</feature>
<evidence type="ECO:0000313" key="3">
    <source>
        <dbReference type="Proteomes" id="UP000324222"/>
    </source>
</evidence>
<organism evidence="2 3">
    <name type="scientific">Portunus trituberculatus</name>
    <name type="common">Swimming crab</name>
    <name type="synonym">Neptunus trituberculatus</name>
    <dbReference type="NCBI Taxonomy" id="210409"/>
    <lineage>
        <taxon>Eukaryota</taxon>
        <taxon>Metazoa</taxon>
        <taxon>Ecdysozoa</taxon>
        <taxon>Arthropoda</taxon>
        <taxon>Crustacea</taxon>
        <taxon>Multicrustacea</taxon>
        <taxon>Malacostraca</taxon>
        <taxon>Eumalacostraca</taxon>
        <taxon>Eucarida</taxon>
        <taxon>Decapoda</taxon>
        <taxon>Pleocyemata</taxon>
        <taxon>Brachyura</taxon>
        <taxon>Eubrachyura</taxon>
        <taxon>Portunoidea</taxon>
        <taxon>Portunidae</taxon>
        <taxon>Portuninae</taxon>
        <taxon>Portunus</taxon>
    </lineage>
</organism>
<protein>
    <submittedName>
        <fullName evidence="2">Uncharacterized protein</fullName>
    </submittedName>
</protein>